<name>A0A3P9KSL5_ORYLA</name>
<dbReference type="PROSITE" id="PS51043">
    <property type="entry name" value="DDHD"/>
    <property type="match status" value="1"/>
</dbReference>
<feature type="domain" description="WWE" evidence="3">
    <location>
        <begin position="4"/>
        <end position="86"/>
    </location>
</feature>
<accession>A0A3P9KSL5</accession>
<evidence type="ECO:0000259" key="3">
    <source>
        <dbReference type="PROSITE" id="PS50918"/>
    </source>
</evidence>
<evidence type="ECO:0000256" key="1">
    <source>
        <dbReference type="ARBA" id="ARBA00038464"/>
    </source>
</evidence>
<dbReference type="SMART" id="SM00454">
    <property type="entry name" value="SAM"/>
    <property type="match status" value="1"/>
</dbReference>
<dbReference type="PROSITE" id="PS50918">
    <property type="entry name" value="WWE"/>
    <property type="match status" value="1"/>
</dbReference>
<evidence type="ECO:0000259" key="4">
    <source>
        <dbReference type="PROSITE" id="PS51043"/>
    </source>
</evidence>
<dbReference type="FunFam" id="1.10.150.50:FF:000077">
    <property type="entry name" value="DDHD domain-containing 2"/>
    <property type="match status" value="1"/>
</dbReference>
<reference evidence="5 6" key="2">
    <citation type="submission" date="2017-04" db="EMBL/GenBank/DDBJ databases">
        <title>CpG methylation of centromeres and impact of large insertions on vertebrate speciation.</title>
        <authorList>
            <person name="Ichikawa K."/>
            <person name="Yoshimura J."/>
            <person name="Morishita S."/>
        </authorList>
    </citation>
    <scope>NUCLEOTIDE SEQUENCE</scope>
    <source>
        <strain evidence="5 6">HNI</strain>
    </source>
</reference>
<dbReference type="PANTHER" id="PTHR23509">
    <property type="entry name" value="PA-PL1 PHOSPHOLIPASE FAMILY"/>
    <property type="match status" value="1"/>
</dbReference>
<proteinExistence type="inferred from homology"/>
<dbReference type="InterPro" id="IPR058055">
    <property type="entry name" value="PA-PLA1"/>
</dbReference>
<dbReference type="Proteomes" id="UP000265180">
    <property type="component" value="Chromosome 9"/>
</dbReference>
<feature type="region of interest" description="Disordered" evidence="2">
    <location>
        <begin position="155"/>
        <end position="178"/>
    </location>
</feature>
<dbReference type="InterPro" id="IPR004177">
    <property type="entry name" value="DDHD_dom"/>
</dbReference>
<evidence type="ECO:0000313" key="6">
    <source>
        <dbReference type="Proteomes" id="UP000265180"/>
    </source>
</evidence>
<dbReference type="PANTHER" id="PTHR23509:SF7">
    <property type="entry name" value="PHOSPHOLIPASE DDHD2"/>
    <property type="match status" value="1"/>
</dbReference>
<dbReference type="SMART" id="SM01127">
    <property type="entry name" value="DDHD"/>
    <property type="match status" value="1"/>
</dbReference>
<evidence type="ECO:0000256" key="2">
    <source>
        <dbReference type="SAM" id="MobiDB-lite"/>
    </source>
</evidence>
<dbReference type="Ensembl" id="ENSORLT00020018337.1">
    <property type="protein sequence ID" value="ENSORLP00020011434.1"/>
    <property type="gene ID" value="ENSORLG00020012461.1"/>
</dbReference>
<dbReference type="Gene3D" id="1.10.150.50">
    <property type="entry name" value="Transcription Factor, Ets-1"/>
    <property type="match status" value="1"/>
</dbReference>
<evidence type="ECO:0000313" key="5">
    <source>
        <dbReference type="Ensembl" id="ENSORLP00020011434.1"/>
    </source>
</evidence>
<dbReference type="Pfam" id="PF02825">
    <property type="entry name" value="WWE"/>
    <property type="match status" value="1"/>
</dbReference>
<dbReference type="Pfam" id="PF00536">
    <property type="entry name" value="SAM_1"/>
    <property type="match status" value="1"/>
</dbReference>
<protein>
    <submittedName>
        <fullName evidence="5">DDHD domain containing 2</fullName>
    </submittedName>
</protein>
<dbReference type="AlphaFoldDB" id="A0A3P9KSL5"/>
<comment type="similarity">
    <text evidence="1">Belongs to the PA-PLA1 family.</text>
</comment>
<reference key="1">
    <citation type="journal article" date="2007" name="Nature">
        <title>The medaka draft genome and insights into vertebrate genome evolution.</title>
        <authorList>
            <person name="Kasahara M."/>
            <person name="Naruse K."/>
            <person name="Sasaki S."/>
            <person name="Nakatani Y."/>
            <person name="Qu W."/>
            <person name="Ahsan B."/>
            <person name="Yamada T."/>
            <person name="Nagayasu Y."/>
            <person name="Doi K."/>
            <person name="Kasai Y."/>
            <person name="Jindo T."/>
            <person name="Kobayashi D."/>
            <person name="Shimada A."/>
            <person name="Toyoda A."/>
            <person name="Kuroki Y."/>
            <person name="Fujiyama A."/>
            <person name="Sasaki T."/>
            <person name="Shimizu A."/>
            <person name="Asakawa S."/>
            <person name="Shimizu N."/>
            <person name="Hashimoto S."/>
            <person name="Yang J."/>
            <person name="Lee Y."/>
            <person name="Matsushima K."/>
            <person name="Sugano S."/>
            <person name="Sakaizumi M."/>
            <person name="Narita T."/>
            <person name="Ohishi K."/>
            <person name="Haga S."/>
            <person name="Ohta F."/>
            <person name="Nomoto H."/>
            <person name="Nogata K."/>
            <person name="Morishita T."/>
            <person name="Endo T."/>
            <person name="Shin-I T."/>
            <person name="Takeda H."/>
            <person name="Morishita S."/>
            <person name="Kohara Y."/>
        </authorList>
    </citation>
    <scope>NUCLEOTIDE SEQUENCE [LARGE SCALE GENOMIC DNA]</scope>
    <source>
        <strain>Hd-rR</strain>
    </source>
</reference>
<organism evidence="5 6">
    <name type="scientific">Oryzias latipes</name>
    <name type="common">Japanese rice fish</name>
    <name type="synonym">Japanese killifish</name>
    <dbReference type="NCBI Taxonomy" id="8090"/>
    <lineage>
        <taxon>Eukaryota</taxon>
        <taxon>Metazoa</taxon>
        <taxon>Chordata</taxon>
        <taxon>Craniata</taxon>
        <taxon>Vertebrata</taxon>
        <taxon>Euteleostomi</taxon>
        <taxon>Actinopterygii</taxon>
        <taxon>Neopterygii</taxon>
        <taxon>Teleostei</taxon>
        <taxon>Neoteleostei</taxon>
        <taxon>Acanthomorphata</taxon>
        <taxon>Ovalentaria</taxon>
        <taxon>Atherinomorphae</taxon>
        <taxon>Beloniformes</taxon>
        <taxon>Adrianichthyidae</taxon>
        <taxon>Oryziinae</taxon>
        <taxon>Oryzias</taxon>
    </lineage>
</organism>
<dbReference type="Pfam" id="PF23464">
    <property type="entry name" value="WWE_3"/>
    <property type="match status" value="1"/>
</dbReference>
<dbReference type="InterPro" id="IPR057825">
    <property type="entry name" value="WWE_SEC23-DDH2"/>
</dbReference>
<dbReference type="GO" id="GO:0046872">
    <property type="term" value="F:metal ion binding"/>
    <property type="evidence" value="ECO:0007669"/>
    <property type="project" value="InterPro"/>
</dbReference>
<sequence length="739" mass="83995">MVDEESVPDPYKDVQPHWFFCCRADDSTSWLPFSREDSDKLENTYTTGNQDEEVVIAVDGERYDVHVKERKRYAVYWEQAPTEVRRCTWFYKGDKDTRFMPYPEDFSKMLEEAFKEAVTSDQWKKKIDFPTGETVIIHNPKLIMQYQPIGLQDDWISSPSEQTRPRSVKRGVDGIPIDIPDGEPDKVDHLVFMVHGIGPACDLRFRSIIQCVNDFRSASLSLLASHYKRAQQDGLVGRVEFLPVNWHSALHGDATGVDEDIQRITLPSISRLRHFTNDTLLDLFFYNSPTYCQTIVDTVASEINRLYALFKQRHPDFNRAVSLVGHSLGSLILFDLLTNQKTESKVPSGDPSSLSSNTLEQILTKLDLKQYLDILKSENLDLESLSLCKDSDLKDLGIPLGPRKKILNYIKRRWLPEECKAAATLQMQDPQIPGNDADELAGLSSEQSRFYRAQAVTSAVDYEYFDVGIGQNNGGIAKGQVSIDYPQLAFQPQAFFAFGSPIGMFLTVRGLKRIDPNYTFPTCKSFYNIYHPYDPVAYRIEPMIVSEVDLEPMLIPHHKGRKRMHLELKDSLTRMSMDLKNNVLGSLRTAWQSFARIPVAALPSVEEGETSADANPQEAQASAADSNADANKGDRNADIWSKILEWPGAIHTHYLKGVCVEAESSMNAEQTENSEIKMGMLNGGRRIDYVLQEKPIESFNEYLFAIQSHLCYWESEDTALLLLKEIYDKLGVTFEQPQQ</sequence>
<feature type="compositionally biased region" description="Low complexity" evidence="2">
    <location>
        <begin position="621"/>
        <end position="630"/>
    </location>
</feature>
<feature type="domain" description="DDHD" evidence="4">
    <location>
        <begin position="488"/>
        <end position="728"/>
    </location>
</feature>
<dbReference type="InterPro" id="IPR013761">
    <property type="entry name" value="SAM/pointed_sf"/>
</dbReference>
<reference evidence="5" key="3">
    <citation type="submission" date="2025-08" db="UniProtKB">
        <authorList>
            <consortium name="Ensembl"/>
        </authorList>
    </citation>
    <scope>IDENTIFICATION</scope>
    <source>
        <strain evidence="5">HNI</strain>
    </source>
</reference>
<dbReference type="InterPro" id="IPR004170">
    <property type="entry name" value="WWE_dom"/>
</dbReference>
<dbReference type="SUPFAM" id="SSF47769">
    <property type="entry name" value="SAM/Pointed domain"/>
    <property type="match status" value="1"/>
</dbReference>
<reference evidence="5" key="4">
    <citation type="submission" date="2025-09" db="UniProtKB">
        <authorList>
            <consortium name="Ensembl"/>
        </authorList>
    </citation>
    <scope>IDENTIFICATION</scope>
    <source>
        <strain evidence="5">HNI</strain>
    </source>
</reference>
<feature type="region of interest" description="Disordered" evidence="2">
    <location>
        <begin position="606"/>
        <end position="632"/>
    </location>
</feature>
<dbReference type="Pfam" id="PF02862">
    <property type="entry name" value="DDHD"/>
    <property type="match status" value="1"/>
</dbReference>
<dbReference type="InterPro" id="IPR001660">
    <property type="entry name" value="SAM"/>
</dbReference>